<dbReference type="GO" id="GO:0004571">
    <property type="term" value="F:mannosyl-oligosaccharide 1,2-alpha-mannosidase activity"/>
    <property type="evidence" value="ECO:0007669"/>
    <property type="project" value="UniProtKB-EC"/>
</dbReference>
<keyword evidence="12" id="KW-1185">Reference proteome</keyword>
<evidence type="ECO:0000256" key="6">
    <source>
        <dbReference type="ARBA" id="ARBA00022801"/>
    </source>
</evidence>
<comment type="caution">
    <text evidence="11">The sequence shown here is derived from an EMBL/GenBank/DDBJ whole genome shotgun (WGS) entry which is preliminary data.</text>
</comment>
<dbReference type="GO" id="GO:0016020">
    <property type="term" value="C:membrane"/>
    <property type="evidence" value="ECO:0007669"/>
    <property type="project" value="InterPro"/>
</dbReference>
<evidence type="ECO:0000256" key="1">
    <source>
        <dbReference type="ARBA" id="ARBA00001913"/>
    </source>
</evidence>
<dbReference type="GO" id="GO:0005783">
    <property type="term" value="C:endoplasmic reticulum"/>
    <property type="evidence" value="ECO:0007669"/>
    <property type="project" value="TreeGrafter"/>
</dbReference>
<dbReference type="STRING" id="71717.A0A4Y7T6N9"/>
<name>A0A4Y7T6N9_COPMI</name>
<gene>
    <name evidence="11" type="ORF">FA13DRAFT_670518</name>
</gene>
<dbReference type="InterPro" id="IPR001382">
    <property type="entry name" value="Glyco_hydro_47"/>
</dbReference>
<evidence type="ECO:0000256" key="3">
    <source>
        <dbReference type="ARBA" id="ARBA00007658"/>
    </source>
</evidence>
<comment type="cofactor">
    <cofactor evidence="1">
        <name>Ca(2+)</name>
        <dbReference type="ChEBI" id="CHEBI:29108"/>
    </cofactor>
</comment>
<dbReference type="GO" id="GO:0036503">
    <property type="term" value="P:ERAD pathway"/>
    <property type="evidence" value="ECO:0007669"/>
    <property type="project" value="UniProtKB-ARBA"/>
</dbReference>
<sequence length="175" mass="20185">MVNLHEKKGVGEEYQKWLVSTAEAATLQLEFKYLAHLTDNDECWVKAEKVMKVIKDALVNIESGLAPIYMNAEQGDFITSEIRLGSRGDSFYEYLLKQYLQTNRTEEVYLEMYENTMDSIRANLVRKGINKHSTYTVELLPQRVNKGEMSWKVSPKQDHLVCFLAGSLNARCRPK</sequence>
<dbReference type="InterPro" id="IPR050749">
    <property type="entry name" value="Glycosyl_Hydrolase_47"/>
</dbReference>
<protein>
    <recommendedName>
        <fullName evidence="4">mannosyl-oligosaccharide 1,2-alpha-mannosidase</fullName>
        <ecNumber evidence="4">3.2.1.113</ecNumber>
    </recommendedName>
</protein>
<evidence type="ECO:0000256" key="8">
    <source>
        <dbReference type="ARBA" id="ARBA00023157"/>
    </source>
</evidence>
<keyword evidence="7" id="KW-0106">Calcium</keyword>
<dbReference type="EMBL" id="QPFP01000028">
    <property type="protein sequence ID" value="TEB29262.1"/>
    <property type="molecule type" value="Genomic_DNA"/>
</dbReference>
<evidence type="ECO:0000256" key="7">
    <source>
        <dbReference type="ARBA" id="ARBA00022837"/>
    </source>
</evidence>
<evidence type="ECO:0000256" key="9">
    <source>
        <dbReference type="ARBA" id="ARBA00047669"/>
    </source>
</evidence>
<dbReference type="Proteomes" id="UP000298030">
    <property type="component" value="Unassembled WGS sequence"/>
</dbReference>
<dbReference type="Gene3D" id="1.50.10.10">
    <property type="match status" value="1"/>
</dbReference>
<comment type="pathway">
    <text evidence="2">Protein modification; protein glycosylation.</text>
</comment>
<proteinExistence type="inferred from homology"/>
<comment type="similarity">
    <text evidence="3">Belongs to the glycosyl hydrolase 47 family.</text>
</comment>
<comment type="catalytic activity">
    <reaction evidence="9">
        <text>N(4)-(alpha-D-Man-(1-&gt;2)-alpha-D-Man-(1-&gt;2)-alpha-D-Man-(1-&gt;3)-[alpha-D-Man-(1-&gt;3)-[alpha-D-Man-(1-&gt;2)-alpha-D-Man-(1-&gt;6)]-alpha-D-Man-(1-&gt;6)]-beta-D-Man-(1-&gt;4)-beta-D-GlcNAc-(1-&gt;4)-beta-D-GlcNAc)-L-asparaginyl-[protein] (N-glucan mannose isomer 8A1,2,3B1,3) + 3 H2O = N(4)-(alpha-D-Man-(1-&gt;3)-[alpha-D-Man-(1-&gt;3)-[alpha-D-Man-(1-&gt;6)]-alpha-D-Man-(1-&gt;6)]-beta-D-Man-(1-&gt;4)-beta-D-GlcNAc-(1-&gt;4)-beta-D-GlcNAc)-L-asparaginyl-[protein] (N-glucan mannose isomer 5A1,2) + 3 beta-D-mannose</text>
        <dbReference type="Rhea" id="RHEA:56028"/>
        <dbReference type="Rhea" id="RHEA-COMP:14358"/>
        <dbReference type="Rhea" id="RHEA-COMP:14367"/>
        <dbReference type="ChEBI" id="CHEBI:15377"/>
        <dbReference type="ChEBI" id="CHEBI:28563"/>
        <dbReference type="ChEBI" id="CHEBI:59087"/>
        <dbReference type="ChEBI" id="CHEBI:60628"/>
        <dbReference type="EC" id="3.2.1.113"/>
    </reaction>
</comment>
<evidence type="ECO:0000256" key="10">
    <source>
        <dbReference type="ARBA" id="ARBA00048605"/>
    </source>
</evidence>
<reference evidence="11 12" key="1">
    <citation type="journal article" date="2019" name="Nat. Ecol. Evol.">
        <title>Megaphylogeny resolves global patterns of mushroom evolution.</title>
        <authorList>
            <person name="Varga T."/>
            <person name="Krizsan K."/>
            <person name="Foldi C."/>
            <person name="Dima B."/>
            <person name="Sanchez-Garcia M."/>
            <person name="Sanchez-Ramirez S."/>
            <person name="Szollosi G.J."/>
            <person name="Szarkandi J.G."/>
            <person name="Papp V."/>
            <person name="Albert L."/>
            <person name="Andreopoulos W."/>
            <person name="Angelini C."/>
            <person name="Antonin V."/>
            <person name="Barry K.W."/>
            <person name="Bougher N.L."/>
            <person name="Buchanan P."/>
            <person name="Buyck B."/>
            <person name="Bense V."/>
            <person name="Catcheside P."/>
            <person name="Chovatia M."/>
            <person name="Cooper J."/>
            <person name="Damon W."/>
            <person name="Desjardin D."/>
            <person name="Finy P."/>
            <person name="Geml J."/>
            <person name="Haridas S."/>
            <person name="Hughes K."/>
            <person name="Justo A."/>
            <person name="Karasinski D."/>
            <person name="Kautmanova I."/>
            <person name="Kiss B."/>
            <person name="Kocsube S."/>
            <person name="Kotiranta H."/>
            <person name="LaButti K.M."/>
            <person name="Lechner B.E."/>
            <person name="Liimatainen K."/>
            <person name="Lipzen A."/>
            <person name="Lukacs Z."/>
            <person name="Mihaltcheva S."/>
            <person name="Morgado L.N."/>
            <person name="Niskanen T."/>
            <person name="Noordeloos M.E."/>
            <person name="Ohm R.A."/>
            <person name="Ortiz-Santana B."/>
            <person name="Ovrebo C."/>
            <person name="Racz N."/>
            <person name="Riley R."/>
            <person name="Savchenko A."/>
            <person name="Shiryaev A."/>
            <person name="Soop K."/>
            <person name="Spirin V."/>
            <person name="Szebenyi C."/>
            <person name="Tomsovsky M."/>
            <person name="Tulloss R.E."/>
            <person name="Uehling J."/>
            <person name="Grigoriev I.V."/>
            <person name="Vagvolgyi C."/>
            <person name="Papp T."/>
            <person name="Martin F.M."/>
            <person name="Miettinen O."/>
            <person name="Hibbett D.S."/>
            <person name="Nagy L.G."/>
        </authorList>
    </citation>
    <scope>NUCLEOTIDE SEQUENCE [LARGE SCALE GENOMIC DNA]</scope>
    <source>
        <strain evidence="11 12">FP101781</strain>
    </source>
</reference>
<dbReference type="InterPro" id="IPR012341">
    <property type="entry name" value="6hp_glycosidase-like_sf"/>
</dbReference>
<dbReference type="GO" id="GO:0005975">
    <property type="term" value="P:carbohydrate metabolic process"/>
    <property type="evidence" value="ECO:0007669"/>
    <property type="project" value="InterPro"/>
</dbReference>
<dbReference type="GO" id="GO:0005509">
    <property type="term" value="F:calcium ion binding"/>
    <property type="evidence" value="ECO:0007669"/>
    <property type="project" value="InterPro"/>
</dbReference>
<accession>A0A4Y7T6N9</accession>
<dbReference type="OrthoDB" id="8118055at2759"/>
<evidence type="ECO:0000313" key="12">
    <source>
        <dbReference type="Proteomes" id="UP000298030"/>
    </source>
</evidence>
<evidence type="ECO:0000256" key="4">
    <source>
        <dbReference type="ARBA" id="ARBA00012238"/>
    </source>
</evidence>
<evidence type="ECO:0000313" key="11">
    <source>
        <dbReference type="EMBL" id="TEB29262.1"/>
    </source>
</evidence>
<organism evidence="11 12">
    <name type="scientific">Coprinellus micaceus</name>
    <name type="common">Glistening ink-cap mushroom</name>
    <name type="synonym">Coprinus micaceus</name>
    <dbReference type="NCBI Taxonomy" id="71717"/>
    <lineage>
        <taxon>Eukaryota</taxon>
        <taxon>Fungi</taxon>
        <taxon>Dikarya</taxon>
        <taxon>Basidiomycota</taxon>
        <taxon>Agaricomycotina</taxon>
        <taxon>Agaricomycetes</taxon>
        <taxon>Agaricomycetidae</taxon>
        <taxon>Agaricales</taxon>
        <taxon>Agaricineae</taxon>
        <taxon>Psathyrellaceae</taxon>
        <taxon>Coprinellus</taxon>
    </lineage>
</organism>
<keyword evidence="8" id="KW-1015">Disulfide bond</keyword>
<comment type="catalytic activity">
    <reaction evidence="10">
        <text>N(4)-(alpha-D-Man-(1-&gt;2)-alpha-D-Man-(1-&gt;2)-alpha-D-Man-(1-&gt;3)-[alpha-D-Man-(1-&gt;2)-alpha-D-Man-(1-&gt;3)-[alpha-D-Man-(1-&gt;2)-alpha-D-Man-(1-&gt;6)]-alpha-D-Man-(1-&gt;6)]-beta-D-Man-(1-&gt;4)-beta-D-GlcNAc-(1-&gt;4)-beta-D-GlcNAc)-L-asparaginyl-[protein] (N-glucan mannose isomer 9A1,2,3B1,2,3) + 4 H2O = N(4)-(alpha-D-Man-(1-&gt;3)-[alpha-D-Man-(1-&gt;3)-[alpha-D-Man-(1-&gt;6)]-alpha-D-Man-(1-&gt;6)]-beta-D-Man-(1-&gt;4)-beta-D-GlcNAc-(1-&gt;4)-beta-D-GlcNAc)-L-asparaginyl-[protein] (N-glucan mannose isomer 5A1,2) + 4 beta-D-mannose</text>
        <dbReference type="Rhea" id="RHEA:56008"/>
        <dbReference type="Rhea" id="RHEA-COMP:14356"/>
        <dbReference type="Rhea" id="RHEA-COMP:14367"/>
        <dbReference type="ChEBI" id="CHEBI:15377"/>
        <dbReference type="ChEBI" id="CHEBI:28563"/>
        <dbReference type="ChEBI" id="CHEBI:59087"/>
        <dbReference type="ChEBI" id="CHEBI:139493"/>
        <dbReference type="EC" id="3.2.1.113"/>
    </reaction>
</comment>
<keyword evidence="5" id="KW-0479">Metal-binding</keyword>
<dbReference type="InterPro" id="IPR036026">
    <property type="entry name" value="Seven-hairpin_glycosidases"/>
</dbReference>
<dbReference type="PANTHER" id="PTHR11742:SF55">
    <property type="entry name" value="ENDOPLASMIC RETICULUM MANNOSYL-OLIGOSACCHARIDE 1,2-ALPHA-MANNOSIDASE"/>
    <property type="match status" value="1"/>
</dbReference>
<keyword evidence="6 11" id="KW-0378">Hydrolase</keyword>
<evidence type="ECO:0000256" key="5">
    <source>
        <dbReference type="ARBA" id="ARBA00022723"/>
    </source>
</evidence>
<dbReference type="EC" id="3.2.1.113" evidence="4"/>
<dbReference type="Pfam" id="PF01532">
    <property type="entry name" value="Glyco_hydro_47"/>
    <property type="match status" value="1"/>
</dbReference>
<dbReference type="AlphaFoldDB" id="A0A4Y7T6N9"/>
<evidence type="ECO:0000256" key="2">
    <source>
        <dbReference type="ARBA" id="ARBA00004922"/>
    </source>
</evidence>
<dbReference type="PANTHER" id="PTHR11742">
    <property type="entry name" value="MANNOSYL-OLIGOSACCHARIDE ALPHA-1,2-MANNOSIDASE-RELATED"/>
    <property type="match status" value="1"/>
</dbReference>
<dbReference type="SUPFAM" id="SSF48225">
    <property type="entry name" value="Seven-hairpin glycosidases"/>
    <property type="match status" value="1"/>
</dbReference>